<feature type="signal peptide" evidence="3">
    <location>
        <begin position="1"/>
        <end position="29"/>
    </location>
</feature>
<feature type="transmembrane region" description="Helical" evidence="2">
    <location>
        <begin position="964"/>
        <end position="985"/>
    </location>
</feature>
<dbReference type="EMBL" id="JASXSX010000001">
    <property type="protein sequence ID" value="MDT3767110.1"/>
    <property type="molecule type" value="Genomic_DNA"/>
</dbReference>
<evidence type="ECO:0000313" key="4">
    <source>
        <dbReference type="EMBL" id="MDT3767110.1"/>
    </source>
</evidence>
<dbReference type="Proteomes" id="UP001247542">
    <property type="component" value="Unassembled WGS sequence"/>
</dbReference>
<gene>
    <name evidence="4" type="ORF">QS713_03380</name>
</gene>
<protein>
    <submittedName>
        <fullName evidence="4">Choice-of-anchor M domain-containing protein</fullName>
    </submittedName>
</protein>
<sequence>MLNNNFEHRFSPRALPRSLALSIATLLCAALAAAVPSGVTAWAGPADDRQVATSAHVDSPKVFWEGKNFALHSEFKGALPRLEETVNYVGHGWDAFEETPLHMFQIPSDPQFASIGAPGQILYAAPKVAGPNNSPIFSGFGADANIPVEGMRDSSFNLELVGFAGPGDVDLFTWAQGWPLTHMLSSHVKGLNQAWITPGQHTHNITTFTKPGAYELTYRVTARDKKGRFIASKPQMLRWQAGGTQPSKDGLGDVATAFNASQQTGQARAYRFSLSPRPDPEKPGEDQETLMKFETGNDSDQGTVVFYLDGYFLAEVPVKAGIGQFSEVLGSTESDLQAVYIPNSSGDNGRRFVTAPVKYAGKPGAGETTDAGTFPTPKRGAQTYDTADIAAASGKMTIELKPSGAGDGSGVIHTNLADPRVSARVVGGLYESADEKYESCPIDFMSTPGHRDQVVTWDGCDNGKYFLKLQIIPTTRTNLGVTNTKPAQPDLNRGMRTEVQMPQAAFQARTTDSLEPMDAAADFASTPPSPSPSGDPEVPPSSGDPEVPPSSGDPEVPPSSGDPDTPPSSGNPNTPPSSNPPTKPGGSGGSEKPPETTSKLESTPVEIATGHVDIAVYNPSAQHLGIAVGDDSRTHANQAVLRKPSAVALRVKDNARVKRSGRIFAGSAFDFLGPTGTQLYALGQTQERSKVWPGFSTERVNYQDFPKGVQLTLKSRSIPEGGKWWAFEIPAGFNSGVEHIASADKPGVVDGSSPTHKHVNWVFTKPGEYILELQAKGTTTRGNTVEAPGESVCFLVGTQTRPSANCLATGNVQGDGNGPGGSAPAQPSRPGGSAPAQPSRPGKGTPSGNNAGGDMGGYAGSKPGENTGGHAGSQPGAGAAASGSPSAAGAPSGSSGPSAGQEAGNAASAPEAPGAPKAAEATEDQSEPGDAPLELGTPGESAAGQNPAARPASANTSAAPGRTWLIRSLYGLGAVMALAGTFLIGRAFGTKI</sequence>
<feature type="compositionally biased region" description="Low complexity" evidence="1">
    <location>
        <begin position="540"/>
        <end position="572"/>
    </location>
</feature>
<feature type="compositionally biased region" description="Pro residues" evidence="1">
    <location>
        <begin position="573"/>
        <end position="583"/>
    </location>
</feature>
<dbReference type="RefSeq" id="WP_313272446.1">
    <property type="nucleotide sequence ID" value="NZ_JASXSX010000001.1"/>
</dbReference>
<dbReference type="InterPro" id="IPR022435">
    <property type="entry name" value="Surface-anchored_actinobac"/>
</dbReference>
<name>A0ABU3I9R7_9ACTO</name>
<proteinExistence type="predicted"/>
<reference evidence="4 5" key="1">
    <citation type="submission" date="2023-06" db="EMBL/GenBank/DDBJ databases">
        <title>Draft genome sequence of Gleimia hominis type strain CCUG 57540T.</title>
        <authorList>
            <person name="Salva-Serra F."/>
            <person name="Cardew S."/>
            <person name="Jensie Markopoulos S."/>
            <person name="Ohlen M."/>
            <person name="Inganas E."/>
            <person name="Svensson-Stadler L."/>
            <person name="Moore E.R.B."/>
        </authorList>
    </citation>
    <scope>NUCLEOTIDE SEQUENCE [LARGE SCALE GENOMIC DNA]</scope>
    <source>
        <strain evidence="4 5">CCUG 57540</strain>
    </source>
</reference>
<feature type="compositionally biased region" description="Low complexity" evidence="1">
    <location>
        <begin position="872"/>
        <end position="919"/>
    </location>
</feature>
<evidence type="ECO:0000313" key="5">
    <source>
        <dbReference type="Proteomes" id="UP001247542"/>
    </source>
</evidence>
<feature type="compositionally biased region" description="Pro residues" evidence="1">
    <location>
        <begin position="527"/>
        <end position="539"/>
    </location>
</feature>
<feature type="compositionally biased region" description="Gly residues" evidence="1">
    <location>
        <begin position="850"/>
        <end position="859"/>
    </location>
</feature>
<keyword evidence="2" id="KW-0472">Membrane</keyword>
<evidence type="ECO:0000256" key="2">
    <source>
        <dbReference type="SAM" id="Phobius"/>
    </source>
</evidence>
<feature type="region of interest" description="Disordered" evidence="1">
    <location>
        <begin position="520"/>
        <end position="601"/>
    </location>
</feature>
<keyword evidence="3" id="KW-0732">Signal</keyword>
<keyword evidence="2" id="KW-1133">Transmembrane helix</keyword>
<dbReference type="NCBIfam" id="TIGR03769">
    <property type="entry name" value="P_ac_wall_RPT"/>
    <property type="match status" value="2"/>
</dbReference>
<evidence type="ECO:0000256" key="3">
    <source>
        <dbReference type="SAM" id="SignalP"/>
    </source>
</evidence>
<keyword evidence="2" id="KW-0812">Transmembrane</keyword>
<feature type="compositionally biased region" description="Low complexity" evidence="1">
    <location>
        <begin position="946"/>
        <end position="959"/>
    </location>
</feature>
<evidence type="ECO:0000256" key="1">
    <source>
        <dbReference type="SAM" id="MobiDB-lite"/>
    </source>
</evidence>
<feature type="region of interest" description="Disordered" evidence="1">
    <location>
        <begin position="806"/>
        <end position="959"/>
    </location>
</feature>
<accession>A0ABU3I9R7</accession>
<keyword evidence="5" id="KW-1185">Reference proteome</keyword>
<feature type="chain" id="PRO_5045489475" evidence="3">
    <location>
        <begin position="30"/>
        <end position="992"/>
    </location>
</feature>
<organism evidence="4 5">
    <name type="scientific">Gleimia hominis</name>
    <dbReference type="NCBI Taxonomy" id="595468"/>
    <lineage>
        <taxon>Bacteria</taxon>
        <taxon>Bacillati</taxon>
        <taxon>Actinomycetota</taxon>
        <taxon>Actinomycetes</taxon>
        <taxon>Actinomycetales</taxon>
        <taxon>Actinomycetaceae</taxon>
        <taxon>Gleimia</taxon>
    </lineage>
</organism>
<dbReference type="NCBIfam" id="NF038134">
    <property type="entry name" value="choice_anch_M"/>
    <property type="match status" value="2"/>
</dbReference>
<comment type="caution">
    <text evidence="4">The sequence shown here is derived from an EMBL/GenBank/DDBJ whole genome shotgun (WGS) entry which is preliminary data.</text>
</comment>